<reference evidence="2 3" key="1">
    <citation type="journal article" date="2014" name="Agronomy (Basel)">
        <title>A Draft Genome Sequence for Ensete ventricosum, the Drought-Tolerant Tree Against Hunger.</title>
        <authorList>
            <person name="Harrison J."/>
            <person name="Moore K.A."/>
            <person name="Paszkiewicz K."/>
            <person name="Jones T."/>
            <person name="Grant M."/>
            <person name="Ambacheew D."/>
            <person name="Muzemil S."/>
            <person name="Studholme D.J."/>
        </authorList>
    </citation>
    <scope>NUCLEOTIDE SEQUENCE [LARGE SCALE GENOMIC DNA]</scope>
</reference>
<sequence length="121" mass="13861">MGRPPSPKKSQQGETSDRQDDLQEHGHIISDPNTSCRKVEFSRWEEGDSIGWIACAERYFWFYRTIDATRVEIAVIHLEREMLFSDLIGMNTPMEVSLGSDSRMDYLIASDQLISTTSTDK</sequence>
<evidence type="ECO:0000313" key="3">
    <source>
        <dbReference type="Proteomes" id="UP000287651"/>
    </source>
</evidence>
<protein>
    <submittedName>
        <fullName evidence="2">Uncharacterized protein</fullName>
    </submittedName>
</protein>
<comment type="caution">
    <text evidence="2">The sequence shown here is derived from an EMBL/GenBank/DDBJ whole genome shotgun (WGS) entry which is preliminary data.</text>
</comment>
<gene>
    <name evidence="2" type="ORF">B296_00008005</name>
</gene>
<accession>A0A427AYL0</accession>
<proteinExistence type="predicted"/>
<dbReference type="AlphaFoldDB" id="A0A427AYL0"/>
<feature type="compositionally biased region" description="Basic and acidic residues" evidence="1">
    <location>
        <begin position="15"/>
        <end position="28"/>
    </location>
</feature>
<dbReference type="Proteomes" id="UP000287651">
    <property type="component" value="Unassembled WGS sequence"/>
</dbReference>
<evidence type="ECO:0000313" key="2">
    <source>
        <dbReference type="EMBL" id="RRT81348.1"/>
    </source>
</evidence>
<evidence type="ECO:0000256" key="1">
    <source>
        <dbReference type="SAM" id="MobiDB-lite"/>
    </source>
</evidence>
<organism evidence="2 3">
    <name type="scientific">Ensete ventricosum</name>
    <name type="common">Abyssinian banana</name>
    <name type="synonym">Musa ensete</name>
    <dbReference type="NCBI Taxonomy" id="4639"/>
    <lineage>
        <taxon>Eukaryota</taxon>
        <taxon>Viridiplantae</taxon>
        <taxon>Streptophyta</taxon>
        <taxon>Embryophyta</taxon>
        <taxon>Tracheophyta</taxon>
        <taxon>Spermatophyta</taxon>
        <taxon>Magnoliopsida</taxon>
        <taxon>Liliopsida</taxon>
        <taxon>Zingiberales</taxon>
        <taxon>Musaceae</taxon>
        <taxon>Ensete</taxon>
    </lineage>
</organism>
<feature type="region of interest" description="Disordered" evidence="1">
    <location>
        <begin position="1"/>
        <end position="31"/>
    </location>
</feature>
<name>A0A427AYL0_ENSVE</name>
<dbReference type="EMBL" id="AMZH03000931">
    <property type="protein sequence ID" value="RRT81348.1"/>
    <property type="molecule type" value="Genomic_DNA"/>
</dbReference>